<gene>
    <name evidence="13" type="ORF">MUK42_28769</name>
</gene>
<name>A0A9E7F870_9LILI</name>
<keyword evidence="10 11" id="KW-0472">Membrane</keyword>
<keyword evidence="4 11" id="KW-0812">Transmembrane</keyword>
<feature type="domain" description="E3 ubiquitin-protein ligase synoviolin-like TPR repeats" evidence="12">
    <location>
        <begin position="56"/>
        <end position="314"/>
    </location>
</feature>
<proteinExistence type="predicted"/>
<dbReference type="GO" id="GO:0061630">
    <property type="term" value="F:ubiquitin protein ligase activity"/>
    <property type="evidence" value="ECO:0007669"/>
    <property type="project" value="TreeGrafter"/>
</dbReference>
<feature type="transmembrane region" description="Helical" evidence="11">
    <location>
        <begin position="5"/>
        <end position="23"/>
    </location>
</feature>
<dbReference type="GO" id="GO:0008270">
    <property type="term" value="F:zinc ion binding"/>
    <property type="evidence" value="ECO:0007669"/>
    <property type="project" value="UniProtKB-KW"/>
</dbReference>
<dbReference type="GO" id="GO:0005886">
    <property type="term" value="C:plasma membrane"/>
    <property type="evidence" value="ECO:0007669"/>
    <property type="project" value="TreeGrafter"/>
</dbReference>
<evidence type="ECO:0000256" key="8">
    <source>
        <dbReference type="ARBA" id="ARBA00022833"/>
    </source>
</evidence>
<protein>
    <submittedName>
        <fullName evidence="13">CUE domain</fullName>
    </submittedName>
</protein>
<dbReference type="GO" id="GO:0005829">
    <property type="term" value="C:cytosol"/>
    <property type="evidence" value="ECO:0007669"/>
    <property type="project" value="TreeGrafter"/>
</dbReference>
<dbReference type="OrthoDB" id="7759664at2759"/>
<evidence type="ECO:0000256" key="2">
    <source>
        <dbReference type="ARBA" id="ARBA00004906"/>
    </source>
</evidence>
<dbReference type="GO" id="GO:0006511">
    <property type="term" value="P:ubiquitin-dependent protein catabolic process"/>
    <property type="evidence" value="ECO:0007669"/>
    <property type="project" value="TreeGrafter"/>
</dbReference>
<evidence type="ECO:0000256" key="7">
    <source>
        <dbReference type="ARBA" id="ARBA00022786"/>
    </source>
</evidence>
<dbReference type="Pfam" id="PF25563">
    <property type="entry name" value="TPR_SYVN1_N"/>
    <property type="match status" value="1"/>
</dbReference>
<sequence>MAMNYLYLSVFSTAASVVGLQWWTVSSLDGMKSDGLISSDGGEGSRESAGRALELLLSSHVTVALLANFVINVYVLVVLLLKTLFFVQLNTSETRKVLERFVNYIIYKGTFLPLVVPPNVSQVILWTSWLVFLCSLKIFESLARDRLERLNASPSVTPSKYFRVFSALLVVLSADFLWMKLCMMIYSSNSYSLFMLLFFEPLCIASETFQAIMVHGFQLLEIYQRHSSESTVGCSDCIQKTSAGSLSEWKGILIRHCGFILDMLALVMALGHYLMTWWLHGMAFHLVDVVLFLNLRALASAIVKRIRTYINLRKALGSLDGALPDATYEELCAYDDECAICRGLTEVYSCPTCRRPLFVSNPQGDTRSVPGNGVDDQQLAEHLSLRLNQQRIPGQALPLGSSPNQPQNTSDTIWRGAAFDSSLAPPWVNQGVDGASSSSSARPVGFGGVQMMMRQLASVSENFAHGSLDDAAWNLWSSQHTSIPSIPSSSIRLNRNAAGQRIRNASPSVNNMSELLTMVDRVREVLPHIPDELIVQDLLRTNNINITSKFDGNCLAGTFSIEFERESRTTVDHKGVDSTNKLRGPDPELEINFSTTQPEEIRFQLCDCFIKYYLK</sequence>
<keyword evidence="9 11" id="KW-1133">Transmembrane helix</keyword>
<dbReference type="Gene3D" id="1.10.8.10">
    <property type="entry name" value="DNA helicase RuvA subunit, C-terminal domain"/>
    <property type="match status" value="1"/>
</dbReference>
<evidence type="ECO:0000256" key="11">
    <source>
        <dbReference type="SAM" id="Phobius"/>
    </source>
</evidence>
<feature type="transmembrane region" description="Helical" evidence="11">
    <location>
        <begin position="193"/>
        <end position="217"/>
    </location>
</feature>
<organism evidence="13 14">
    <name type="scientific">Musa troglodytarum</name>
    <name type="common">fe'i banana</name>
    <dbReference type="NCBI Taxonomy" id="320322"/>
    <lineage>
        <taxon>Eukaryota</taxon>
        <taxon>Viridiplantae</taxon>
        <taxon>Streptophyta</taxon>
        <taxon>Embryophyta</taxon>
        <taxon>Tracheophyta</taxon>
        <taxon>Spermatophyta</taxon>
        <taxon>Magnoliopsida</taxon>
        <taxon>Liliopsida</taxon>
        <taxon>Zingiberales</taxon>
        <taxon>Musaceae</taxon>
        <taxon>Musa</taxon>
    </lineage>
</organism>
<evidence type="ECO:0000256" key="10">
    <source>
        <dbReference type="ARBA" id="ARBA00023136"/>
    </source>
</evidence>
<evidence type="ECO:0000256" key="6">
    <source>
        <dbReference type="ARBA" id="ARBA00022771"/>
    </source>
</evidence>
<feature type="transmembrane region" description="Helical" evidence="11">
    <location>
        <begin position="259"/>
        <end position="278"/>
    </location>
</feature>
<evidence type="ECO:0000313" key="14">
    <source>
        <dbReference type="Proteomes" id="UP001055439"/>
    </source>
</evidence>
<keyword evidence="3" id="KW-0808">Transferase</keyword>
<dbReference type="GO" id="GO:0034052">
    <property type="term" value="P:positive regulation of plant-type hypersensitive response"/>
    <property type="evidence" value="ECO:0007669"/>
    <property type="project" value="TreeGrafter"/>
</dbReference>
<dbReference type="PANTHER" id="PTHR15067:SF4">
    <property type="entry name" value="E3 UBIQUITIN-PROTEIN LIGASE RNF8"/>
    <property type="match status" value="1"/>
</dbReference>
<keyword evidence="6" id="KW-0863">Zinc-finger</keyword>
<dbReference type="InterPro" id="IPR057992">
    <property type="entry name" value="TPR_SYVN1_N"/>
</dbReference>
<evidence type="ECO:0000256" key="9">
    <source>
        <dbReference type="ARBA" id="ARBA00022989"/>
    </source>
</evidence>
<comment type="subcellular location">
    <subcellularLocation>
        <location evidence="1">Membrane</location>
    </subcellularLocation>
</comment>
<keyword evidence="5" id="KW-0479">Metal-binding</keyword>
<evidence type="ECO:0000313" key="13">
    <source>
        <dbReference type="EMBL" id="URD89661.1"/>
    </source>
</evidence>
<dbReference type="GO" id="GO:0000151">
    <property type="term" value="C:ubiquitin ligase complex"/>
    <property type="evidence" value="ECO:0007669"/>
    <property type="project" value="TreeGrafter"/>
</dbReference>
<dbReference type="PANTHER" id="PTHR15067">
    <property type="entry name" value="E3 UBIQUITIN-PROTEIN LIGASE RNF8"/>
    <property type="match status" value="1"/>
</dbReference>
<keyword evidence="7" id="KW-0833">Ubl conjugation pathway</keyword>
<evidence type="ECO:0000259" key="12">
    <source>
        <dbReference type="Pfam" id="PF25563"/>
    </source>
</evidence>
<feature type="transmembrane region" description="Helical" evidence="11">
    <location>
        <begin position="284"/>
        <end position="303"/>
    </location>
</feature>
<accession>A0A9E7F870</accession>
<keyword evidence="14" id="KW-1185">Reference proteome</keyword>
<evidence type="ECO:0000256" key="4">
    <source>
        <dbReference type="ARBA" id="ARBA00022692"/>
    </source>
</evidence>
<feature type="transmembrane region" description="Helical" evidence="11">
    <location>
        <begin position="61"/>
        <end position="81"/>
    </location>
</feature>
<evidence type="ECO:0000256" key="5">
    <source>
        <dbReference type="ARBA" id="ARBA00022723"/>
    </source>
</evidence>
<reference evidence="13" key="1">
    <citation type="submission" date="2022-05" db="EMBL/GenBank/DDBJ databases">
        <title>The Musa troglodytarum L. genome provides insights into the mechanism of non-climacteric behaviour and enrichment of carotenoids.</title>
        <authorList>
            <person name="Wang J."/>
        </authorList>
    </citation>
    <scope>NUCLEOTIDE SEQUENCE</scope>
    <source>
        <tissue evidence="13">Leaf</tissue>
    </source>
</reference>
<dbReference type="AlphaFoldDB" id="A0A9E7F870"/>
<feature type="transmembrane region" description="Helical" evidence="11">
    <location>
        <begin position="164"/>
        <end position="187"/>
    </location>
</feature>
<dbReference type="Proteomes" id="UP001055439">
    <property type="component" value="Chromosome 2"/>
</dbReference>
<feature type="transmembrane region" description="Helical" evidence="11">
    <location>
        <begin position="101"/>
        <end position="117"/>
    </location>
</feature>
<evidence type="ECO:0000256" key="1">
    <source>
        <dbReference type="ARBA" id="ARBA00004370"/>
    </source>
</evidence>
<dbReference type="EMBL" id="CP097504">
    <property type="protein sequence ID" value="URD89661.1"/>
    <property type="molecule type" value="Genomic_DNA"/>
</dbReference>
<evidence type="ECO:0000256" key="3">
    <source>
        <dbReference type="ARBA" id="ARBA00022679"/>
    </source>
</evidence>
<dbReference type="GO" id="GO:0016567">
    <property type="term" value="P:protein ubiquitination"/>
    <property type="evidence" value="ECO:0007669"/>
    <property type="project" value="TreeGrafter"/>
</dbReference>
<keyword evidence="8" id="KW-0862">Zinc</keyword>
<comment type="pathway">
    <text evidence="2">Protein modification; protein ubiquitination.</text>
</comment>